<accession>A0ACC0WA88</accession>
<protein>
    <submittedName>
        <fullName evidence="1">Uncharacterized protein</fullName>
    </submittedName>
</protein>
<dbReference type="EMBL" id="CM047582">
    <property type="protein sequence ID" value="KAI9915035.1"/>
    <property type="molecule type" value="Genomic_DNA"/>
</dbReference>
<dbReference type="Proteomes" id="UP001163321">
    <property type="component" value="Chromosome 3"/>
</dbReference>
<reference evidence="1 2" key="1">
    <citation type="journal article" date="2022" name="bioRxiv">
        <title>The genome of the oomycete Peronosclerospora sorghi, a cosmopolitan pathogen of maize and sorghum, is inflated with dispersed pseudogenes.</title>
        <authorList>
            <person name="Fletcher K."/>
            <person name="Martin F."/>
            <person name="Isakeit T."/>
            <person name="Cavanaugh K."/>
            <person name="Magill C."/>
            <person name="Michelmore R."/>
        </authorList>
    </citation>
    <scope>NUCLEOTIDE SEQUENCE [LARGE SCALE GENOMIC DNA]</scope>
    <source>
        <strain evidence="1">P6</strain>
    </source>
</reference>
<evidence type="ECO:0000313" key="2">
    <source>
        <dbReference type="Proteomes" id="UP001163321"/>
    </source>
</evidence>
<keyword evidence="2" id="KW-1185">Reference proteome</keyword>
<evidence type="ECO:0000313" key="1">
    <source>
        <dbReference type="EMBL" id="KAI9915035.1"/>
    </source>
</evidence>
<comment type="caution">
    <text evidence="1">The sequence shown here is derived from an EMBL/GenBank/DDBJ whole genome shotgun (WGS) entry which is preliminary data.</text>
</comment>
<name>A0ACC0WA88_9STRA</name>
<proteinExistence type="predicted"/>
<organism evidence="1 2">
    <name type="scientific">Peronosclerospora sorghi</name>
    <dbReference type="NCBI Taxonomy" id="230839"/>
    <lineage>
        <taxon>Eukaryota</taxon>
        <taxon>Sar</taxon>
        <taxon>Stramenopiles</taxon>
        <taxon>Oomycota</taxon>
        <taxon>Peronosporomycetes</taxon>
        <taxon>Peronosporales</taxon>
        <taxon>Peronosporaceae</taxon>
        <taxon>Peronosclerospora</taxon>
    </lineage>
</organism>
<sequence length="334" mass="36989">MTHVNASTPPLERGTLAPELHLELRSQQVDTVLALAYGVACFFSFYAVAMHAQSPTRQTATLGFYVLLGLASLTRGLWCATLRGVLSVLVAPPRIWMGDDGWRPFLLAETLDWLGAVLLDSVFVLIVVFWADMLRRLFTHESVRSHPLRLFVAVLSAMAAMQAIGMTLFALKRVDSYWLVIYDDVVQCLVSIGSLAAVLVYSFRMKTVLQAFLEVSQIDTTDRIKAVQWATAIGAVFLVSNTVFRTYSIVRLAHVHEAGASVDATSSWSCLVVASKHLVEIGVLYVLLYALWGPSSDDAEENAKDGYERIPDGPTYRDDDVVKGSFSSTPRRHW</sequence>
<gene>
    <name evidence="1" type="ORF">PsorP6_007022</name>
</gene>